<name>A0A3M3YAJ7_9PSED</name>
<reference evidence="4 5" key="1">
    <citation type="submission" date="2018-08" db="EMBL/GenBank/DDBJ databases">
        <title>Recombination of ecologically and evolutionarily significant loci maintains genetic cohesion in the Pseudomonas syringae species complex.</title>
        <authorList>
            <person name="Dillon M."/>
            <person name="Thakur S."/>
            <person name="Almeida R.N.D."/>
            <person name="Weir B.S."/>
            <person name="Guttman D.S."/>
        </authorList>
    </citation>
    <scope>NUCLEOTIDE SEQUENCE [LARGE SCALE GENOMIC DNA]</scope>
    <source>
        <strain evidence="4 5">ICMP 2732</strain>
    </source>
</reference>
<protein>
    <submittedName>
        <fullName evidence="4">Putative secretion protein</fullName>
    </submittedName>
</protein>
<dbReference type="PRINTS" id="PR01490">
    <property type="entry name" value="RTXTOXIND"/>
</dbReference>
<dbReference type="PANTHER" id="PTHR30386:SF28">
    <property type="entry name" value="EXPORTED PROTEIN"/>
    <property type="match status" value="1"/>
</dbReference>
<sequence length="424" mass="48012">MTPETPLFRPEALSSRQINWLGEIILVRPVSFTVLSLIALFFTATVVTFIICASYTKRSTVQGQLIYASGQLKIHSPQYGLVLQRFVEEGQSVKKGDKLFHLSSERFSEDSVPVQQEVSHKLAQRCRSLEDELIKKKQVQDEERKSLNSKLENLQKELIALQKQTVSQKQLIQLATNAVRRYQGLMDKGYISMDQLQQRQSELLGQQQTLQGLAREMASLTQQFVECQHEFLSLSATHDNQLSSIKRLLSTAQQELTESEAKRTLTITAPQDGVATAILVEPGQTVDSSRLLMSILPEQSRLQAELYSPSKSIGFIHVGDSVMIRYQAYPYQRFGQHKGKVLSISKTTLSGRELASMTGSVPGLGIDGEQIYRIRVEIEFQSVLAFGEQRPLQNGMLIEADILQETRRLYEWVLEPLYSLTRKF</sequence>
<evidence type="ECO:0000313" key="4">
    <source>
        <dbReference type="EMBL" id="RMO79045.1"/>
    </source>
</evidence>
<dbReference type="RefSeq" id="WP_122278144.1">
    <property type="nucleotide sequence ID" value="NZ_RBPY01000074.1"/>
</dbReference>
<dbReference type="Proteomes" id="UP000281350">
    <property type="component" value="Unassembled WGS sequence"/>
</dbReference>
<dbReference type="EMBL" id="RBPY01000074">
    <property type="protein sequence ID" value="RMO79045.1"/>
    <property type="molecule type" value="Genomic_DNA"/>
</dbReference>
<keyword evidence="2" id="KW-1133">Transmembrane helix</keyword>
<feature type="coiled-coil region" evidence="1">
    <location>
        <begin position="203"/>
        <end position="262"/>
    </location>
</feature>
<dbReference type="Gene3D" id="2.40.30.170">
    <property type="match status" value="1"/>
</dbReference>
<keyword evidence="2" id="KW-0472">Membrane</keyword>
<dbReference type="Pfam" id="PF26002">
    <property type="entry name" value="Beta-barrel_AprE"/>
    <property type="match status" value="1"/>
</dbReference>
<keyword evidence="1" id="KW-0175">Coiled coil</keyword>
<dbReference type="Gene3D" id="2.40.50.100">
    <property type="match status" value="1"/>
</dbReference>
<dbReference type="InterPro" id="IPR058982">
    <property type="entry name" value="Beta-barrel_AprE"/>
</dbReference>
<comment type="caution">
    <text evidence="4">The sequence shown here is derived from an EMBL/GenBank/DDBJ whole genome shotgun (WGS) entry which is preliminary data.</text>
</comment>
<proteinExistence type="predicted"/>
<gene>
    <name evidence="4" type="ORF">ALQ36_02836</name>
</gene>
<dbReference type="Gene3D" id="1.10.287.470">
    <property type="entry name" value="Helix hairpin bin"/>
    <property type="match status" value="1"/>
</dbReference>
<evidence type="ECO:0000256" key="2">
    <source>
        <dbReference type="SAM" id="Phobius"/>
    </source>
</evidence>
<dbReference type="AlphaFoldDB" id="A0A3M3YAJ7"/>
<accession>A0A3M3YAJ7</accession>
<dbReference type="PANTHER" id="PTHR30386">
    <property type="entry name" value="MEMBRANE FUSION SUBUNIT OF EMRAB-TOLC MULTIDRUG EFFLUX PUMP"/>
    <property type="match status" value="1"/>
</dbReference>
<feature type="coiled-coil region" evidence="1">
    <location>
        <begin position="137"/>
        <end position="171"/>
    </location>
</feature>
<keyword evidence="2" id="KW-0812">Transmembrane</keyword>
<dbReference type="InterPro" id="IPR050739">
    <property type="entry name" value="MFP"/>
</dbReference>
<feature type="transmembrane region" description="Helical" evidence="2">
    <location>
        <begin position="30"/>
        <end position="55"/>
    </location>
</feature>
<evidence type="ECO:0000256" key="1">
    <source>
        <dbReference type="SAM" id="Coils"/>
    </source>
</evidence>
<feature type="domain" description="AprE-like beta-barrel" evidence="3">
    <location>
        <begin position="309"/>
        <end position="403"/>
    </location>
</feature>
<organism evidence="4 5">
    <name type="scientific">Pseudomonas syringae pv. primulae</name>
    <dbReference type="NCBI Taxonomy" id="251707"/>
    <lineage>
        <taxon>Bacteria</taxon>
        <taxon>Pseudomonadati</taxon>
        <taxon>Pseudomonadota</taxon>
        <taxon>Gammaproteobacteria</taxon>
        <taxon>Pseudomonadales</taxon>
        <taxon>Pseudomonadaceae</taxon>
        <taxon>Pseudomonas</taxon>
    </lineage>
</organism>
<evidence type="ECO:0000313" key="5">
    <source>
        <dbReference type="Proteomes" id="UP000281350"/>
    </source>
</evidence>
<evidence type="ECO:0000259" key="3">
    <source>
        <dbReference type="Pfam" id="PF26002"/>
    </source>
</evidence>